<reference evidence="1 2" key="1">
    <citation type="submission" date="2018-08" db="EMBL/GenBank/DDBJ databases">
        <title>Diversity &amp; Physiological Properties of Lignin-Decomposing Actinobacteria from Soil.</title>
        <authorList>
            <person name="Roh S.G."/>
            <person name="Kim S.B."/>
        </authorList>
    </citation>
    <scope>NUCLEOTIDE SEQUENCE [LARGE SCALE GENOMIC DNA]</scope>
    <source>
        <strain evidence="1 2">MMS17-GH009</strain>
    </source>
</reference>
<comment type="caution">
    <text evidence="1">The sequence shown here is derived from an EMBL/GenBank/DDBJ whole genome shotgun (WGS) entry which is preliminary data.</text>
</comment>
<evidence type="ECO:0000313" key="2">
    <source>
        <dbReference type="Proteomes" id="UP000263377"/>
    </source>
</evidence>
<proteinExistence type="predicted"/>
<dbReference type="AlphaFoldDB" id="A0A372ZIP7"/>
<sequence length="129" mass="14092">MTRAGDSIETLAMTDYPDHYFGTCRDRNTDTLYVMRVPGSGLDAAVTARAADWPTVKVRFADAAGSREQLMTVLNRIRADTEEWRARGVVIDGLTLAIDGTGVVVDTPQWQSAEADIKAKYGALVAEVR</sequence>
<keyword evidence="2" id="KW-1185">Reference proteome</keyword>
<accession>A0A372ZIP7</accession>
<evidence type="ECO:0000313" key="1">
    <source>
        <dbReference type="EMBL" id="RGD55434.1"/>
    </source>
</evidence>
<protein>
    <submittedName>
        <fullName evidence="1">Uncharacterized protein</fullName>
    </submittedName>
</protein>
<name>A0A372ZIP7_9ACTN</name>
<dbReference type="EMBL" id="QVIG01000003">
    <property type="protein sequence ID" value="RGD55434.1"/>
    <property type="molecule type" value="Genomic_DNA"/>
</dbReference>
<organism evidence="1 2">
    <name type="scientific">Kitasatospora xanthocidica</name>
    <dbReference type="NCBI Taxonomy" id="83382"/>
    <lineage>
        <taxon>Bacteria</taxon>
        <taxon>Bacillati</taxon>
        <taxon>Actinomycetota</taxon>
        <taxon>Actinomycetes</taxon>
        <taxon>Kitasatosporales</taxon>
        <taxon>Streptomycetaceae</taxon>
        <taxon>Kitasatospora</taxon>
    </lineage>
</organism>
<dbReference type="Proteomes" id="UP000263377">
    <property type="component" value="Unassembled WGS sequence"/>
</dbReference>
<gene>
    <name evidence="1" type="ORF">DR950_39365</name>
</gene>